<reference evidence="2" key="1">
    <citation type="submission" date="2014-09" db="EMBL/GenBank/DDBJ databases">
        <authorList>
            <person name="Magalhaes I.L.F."/>
            <person name="Oliveira U."/>
            <person name="Santos F.R."/>
            <person name="Vidigal T.H.D.A."/>
            <person name="Brescovit A.D."/>
            <person name="Santos A.J."/>
        </authorList>
    </citation>
    <scope>NUCLEOTIDE SEQUENCE</scope>
    <source>
        <tissue evidence="2">Shoot tissue taken approximately 20 cm above the soil surface</tissue>
    </source>
</reference>
<keyword evidence="1" id="KW-0732">Signal</keyword>
<dbReference type="EMBL" id="GBRH01207461">
    <property type="protein sequence ID" value="JAD90434.1"/>
    <property type="molecule type" value="Transcribed_RNA"/>
</dbReference>
<sequence length="39" mass="4412">MGFYVTLALFFCMFPFSFIIVSEPTDFKGSFSSRCTTGE</sequence>
<reference evidence="2" key="2">
    <citation type="journal article" date="2015" name="Data Brief">
        <title>Shoot transcriptome of the giant reed, Arundo donax.</title>
        <authorList>
            <person name="Barrero R.A."/>
            <person name="Guerrero F.D."/>
            <person name="Moolhuijzen P."/>
            <person name="Goolsby J.A."/>
            <person name="Tidwell J."/>
            <person name="Bellgard S.E."/>
            <person name="Bellgard M.I."/>
        </authorList>
    </citation>
    <scope>NUCLEOTIDE SEQUENCE</scope>
    <source>
        <tissue evidence="2">Shoot tissue taken approximately 20 cm above the soil surface</tissue>
    </source>
</reference>
<feature type="chain" id="PRO_5002063980" evidence="1">
    <location>
        <begin position="20"/>
        <end position="39"/>
    </location>
</feature>
<accession>A0A0A9DPA8</accession>
<evidence type="ECO:0000313" key="2">
    <source>
        <dbReference type="EMBL" id="JAD90434.1"/>
    </source>
</evidence>
<organism evidence="2">
    <name type="scientific">Arundo donax</name>
    <name type="common">Giant reed</name>
    <name type="synonym">Donax arundinaceus</name>
    <dbReference type="NCBI Taxonomy" id="35708"/>
    <lineage>
        <taxon>Eukaryota</taxon>
        <taxon>Viridiplantae</taxon>
        <taxon>Streptophyta</taxon>
        <taxon>Embryophyta</taxon>
        <taxon>Tracheophyta</taxon>
        <taxon>Spermatophyta</taxon>
        <taxon>Magnoliopsida</taxon>
        <taxon>Liliopsida</taxon>
        <taxon>Poales</taxon>
        <taxon>Poaceae</taxon>
        <taxon>PACMAD clade</taxon>
        <taxon>Arundinoideae</taxon>
        <taxon>Arundineae</taxon>
        <taxon>Arundo</taxon>
    </lineage>
</organism>
<feature type="signal peptide" evidence="1">
    <location>
        <begin position="1"/>
        <end position="19"/>
    </location>
</feature>
<proteinExistence type="predicted"/>
<evidence type="ECO:0000256" key="1">
    <source>
        <dbReference type="SAM" id="SignalP"/>
    </source>
</evidence>
<dbReference type="AlphaFoldDB" id="A0A0A9DPA8"/>
<name>A0A0A9DPA8_ARUDO</name>
<protein>
    <submittedName>
        <fullName evidence="2">Uncharacterized protein</fullName>
    </submittedName>
</protein>